<comment type="caution">
    <text evidence="2">The sequence shown here is derived from an EMBL/GenBank/DDBJ whole genome shotgun (WGS) entry which is preliminary data.</text>
</comment>
<keyword evidence="3" id="KW-1185">Reference proteome</keyword>
<dbReference type="EMBL" id="JACASF010000022">
    <property type="protein sequence ID" value="KAF6404045.1"/>
    <property type="molecule type" value="Genomic_DNA"/>
</dbReference>
<evidence type="ECO:0000256" key="1">
    <source>
        <dbReference type="SAM" id="Phobius"/>
    </source>
</evidence>
<feature type="transmembrane region" description="Helical" evidence="1">
    <location>
        <begin position="116"/>
        <end position="137"/>
    </location>
</feature>
<feature type="transmembrane region" description="Helical" evidence="1">
    <location>
        <begin position="32"/>
        <end position="57"/>
    </location>
</feature>
<keyword evidence="1" id="KW-0812">Transmembrane</keyword>
<protein>
    <submittedName>
        <fullName evidence="2">Sterol-C5-desaturase</fullName>
    </submittedName>
</protein>
<accession>A0A7J8BZL7</accession>
<reference evidence="2 3" key="1">
    <citation type="journal article" date="2020" name="Nature">
        <title>Six reference-quality genomes reveal evolution of bat adaptations.</title>
        <authorList>
            <person name="Jebb D."/>
            <person name="Huang Z."/>
            <person name="Pippel M."/>
            <person name="Hughes G.M."/>
            <person name="Lavrichenko K."/>
            <person name="Devanna P."/>
            <person name="Winkler S."/>
            <person name="Jermiin L.S."/>
            <person name="Skirmuntt E.C."/>
            <person name="Katzourakis A."/>
            <person name="Burkitt-Gray L."/>
            <person name="Ray D.A."/>
            <person name="Sullivan K.A.M."/>
            <person name="Roscito J.G."/>
            <person name="Kirilenko B.M."/>
            <person name="Davalos L.M."/>
            <person name="Corthals A.P."/>
            <person name="Power M.L."/>
            <person name="Jones G."/>
            <person name="Ransome R.D."/>
            <person name="Dechmann D.K.N."/>
            <person name="Locatelli A.G."/>
            <person name="Puechmaille S.J."/>
            <person name="Fedrigo O."/>
            <person name="Jarvis E.D."/>
            <person name="Hiller M."/>
            <person name="Vernes S.C."/>
            <person name="Myers E.W."/>
            <person name="Teeling E.C."/>
        </authorList>
    </citation>
    <scope>NUCLEOTIDE SEQUENCE [LARGE SCALE GENOMIC DNA]</scope>
    <source>
        <strain evidence="2">MMolMol1</strain>
        <tissue evidence="2">Muscle</tissue>
    </source>
</reference>
<feature type="transmembrane region" description="Helical" evidence="1">
    <location>
        <begin position="77"/>
        <end position="96"/>
    </location>
</feature>
<gene>
    <name evidence="2" type="ORF">HJG59_016109</name>
</gene>
<dbReference type="Proteomes" id="UP000550707">
    <property type="component" value="Unassembled WGS sequence"/>
</dbReference>
<sequence length="212" mass="24790">MDLVLSAADYYVFTPYVYPATWPEDDFFRQTISLLIITNLGAYILYFVFATLSYYFVFDHSLMKHPQFLKNQVYREIMFTVRSLPWISIPTVSLFLLELRGYSKLYSDAGGFQHGWLQLVVSVLSFLFFTDMLIYWIHRGLHHRLIYKAARAQTPPCLEGPYPVREPCFPPRGRLPAEPALPHIPLCLPLTQGGLFRSVHLSEYLDNFHSRW</sequence>
<evidence type="ECO:0000313" key="2">
    <source>
        <dbReference type="EMBL" id="KAF6404045.1"/>
    </source>
</evidence>
<name>A0A7J8BZL7_MOLMO</name>
<organism evidence="2 3">
    <name type="scientific">Molossus molossus</name>
    <name type="common">Pallas' mastiff bat</name>
    <name type="synonym">Vespertilio molossus</name>
    <dbReference type="NCBI Taxonomy" id="27622"/>
    <lineage>
        <taxon>Eukaryota</taxon>
        <taxon>Metazoa</taxon>
        <taxon>Chordata</taxon>
        <taxon>Craniata</taxon>
        <taxon>Vertebrata</taxon>
        <taxon>Euteleostomi</taxon>
        <taxon>Mammalia</taxon>
        <taxon>Eutheria</taxon>
        <taxon>Laurasiatheria</taxon>
        <taxon>Chiroptera</taxon>
        <taxon>Yangochiroptera</taxon>
        <taxon>Molossidae</taxon>
        <taxon>Molossus</taxon>
    </lineage>
</organism>
<evidence type="ECO:0000313" key="3">
    <source>
        <dbReference type="Proteomes" id="UP000550707"/>
    </source>
</evidence>
<keyword evidence="1" id="KW-0472">Membrane</keyword>
<dbReference type="AlphaFoldDB" id="A0A7J8BZL7"/>
<proteinExistence type="predicted"/>
<keyword evidence="1" id="KW-1133">Transmembrane helix</keyword>